<sequence length="123" mass="13442">MSGIIRRLAAWGISPLFAAAFVLGVLIVAVVVLLNTCAPRSDVRRVEANTRILVNDGTAKEAAAEERLTDTTTINYREKERANATATLPNTRPSDRRVRRGCVILRQQGAREADLPVACRSAR</sequence>
<dbReference type="RefSeq" id="WP_135193737.1">
    <property type="nucleotide sequence ID" value="NZ_SPVH01000002.1"/>
</dbReference>
<keyword evidence="1" id="KW-0472">Membrane</keyword>
<evidence type="ECO:0000313" key="2">
    <source>
        <dbReference type="EMBL" id="TFW14351.1"/>
    </source>
</evidence>
<keyword evidence="1" id="KW-0812">Transmembrane</keyword>
<dbReference type="OrthoDB" id="7208056at2"/>
<feature type="transmembrane region" description="Helical" evidence="1">
    <location>
        <begin position="12"/>
        <end position="34"/>
    </location>
</feature>
<proteinExistence type="predicted"/>
<dbReference type="EMBL" id="SPVH01000002">
    <property type="protein sequence ID" value="TFW14351.1"/>
    <property type="molecule type" value="Genomic_DNA"/>
</dbReference>
<evidence type="ECO:0000256" key="1">
    <source>
        <dbReference type="SAM" id="Phobius"/>
    </source>
</evidence>
<protein>
    <submittedName>
        <fullName evidence="2">Uncharacterized protein</fullName>
    </submittedName>
</protein>
<gene>
    <name evidence="2" type="ORF">EGY25_03910</name>
</gene>
<comment type="caution">
    <text evidence="2">The sequence shown here is derived from an EMBL/GenBank/DDBJ whole genome shotgun (WGS) entry which is preliminary data.</text>
</comment>
<dbReference type="Proteomes" id="UP000298216">
    <property type="component" value="Unassembled WGS sequence"/>
</dbReference>
<keyword evidence="1" id="KW-1133">Transmembrane helix</keyword>
<name>A0A4Y9S1H9_9CAUL</name>
<evidence type="ECO:0000313" key="3">
    <source>
        <dbReference type="Proteomes" id="UP000298216"/>
    </source>
</evidence>
<accession>A0A4Y9S1H9</accession>
<reference evidence="2 3" key="1">
    <citation type="submission" date="2019-03" db="EMBL/GenBank/DDBJ databases">
        <title>Draft genome of Brevundimonas sp. a heavy metal resistant soil bacteria.</title>
        <authorList>
            <person name="Soto J."/>
        </authorList>
    </citation>
    <scope>NUCLEOTIDE SEQUENCE [LARGE SCALE GENOMIC DNA]</scope>
    <source>
        <strain evidence="2 3">B-10</strain>
    </source>
</reference>
<organism evidence="2 3">
    <name type="scientific">Brevundimonas intermedia</name>
    <dbReference type="NCBI Taxonomy" id="74315"/>
    <lineage>
        <taxon>Bacteria</taxon>
        <taxon>Pseudomonadati</taxon>
        <taxon>Pseudomonadota</taxon>
        <taxon>Alphaproteobacteria</taxon>
        <taxon>Caulobacterales</taxon>
        <taxon>Caulobacteraceae</taxon>
        <taxon>Brevundimonas</taxon>
    </lineage>
</organism>
<dbReference type="AlphaFoldDB" id="A0A4Y9S1H9"/>
<keyword evidence="3" id="KW-1185">Reference proteome</keyword>